<organism evidence="5 6">
    <name type="scientific">Lentibacillus halodurans</name>
    <dbReference type="NCBI Taxonomy" id="237679"/>
    <lineage>
        <taxon>Bacteria</taxon>
        <taxon>Bacillati</taxon>
        <taxon>Bacillota</taxon>
        <taxon>Bacilli</taxon>
        <taxon>Bacillales</taxon>
        <taxon>Bacillaceae</taxon>
        <taxon>Lentibacillus</taxon>
    </lineage>
</organism>
<dbReference type="Pfam" id="PF11258">
    <property type="entry name" value="DUF3048"/>
    <property type="match status" value="1"/>
</dbReference>
<dbReference type="InterPro" id="IPR021416">
    <property type="entry name" value="DUF3048_N"/>
</dbReference>
<feature type="signal peptide" evidence="2">
    <location>
        <begin position="1"/>
        <end position="18"/>
    </location>
</feature>
<dbReference type="PROSITE" id="PS51257">
    <property type="entry name" value="PROKAR_LIPOPROTEIN"/>
    <property type="match status" value="1"/>
</dbReference>
<dbReference type="EMBL" id="FOJW01000008">
    <property type="protein sequence ID" value="SFB15224.1"/>
    <property type="molecule type" value="Genomic_DNA"/>
</dbReference>
<dbReference type="RefSeq" id="WP_090237769.1">
    <property type="nucleotide sequence ID" value="NZ_FOJW01000008.1"/>
</dbReference>
<evidence type="ECO:0000256" key="2">
    <source>
        <dbReference type="SAM" id="SignalP"/>
    </source>
</evidence>
<keyword evidence="6" id="KW-1185">Reference proteome</keyword>
<feature type="compositionally biased region" description="Basic and acidic residues" evidence="1">
    <location>
        <begin position="30"/>
        <end position="43"/>
    </location>
</feature>
<accession>A0A1I0YPI3</accession>
<feature type="region of interest" description="Disordered" evidence="1">
    <location>
        <begin position="23"/>
        <end position="54"/>
    </location>
</feature>
<protein>
    <recommendedName>
        <fullName evidence="7">Lipoprotein YerB</fullName>
    </recommendedName>
</protein>
<feature type="domain" description="DUF3048" evidence="4">
    <location>
        <begin position="225"/>
        <end position="335"/>
    </location>
</feature>
<evidence type="ECO:0000259" key="3">
    <source>
        <dbReference type="Pfam" id="PF11258"/>
    </source>
</evidence>
<name>A0A1I0YPI3_9BACI</name>
<sequence>MRKFLVCLFLFMPVLLVACSDDEEPGAQDSESKEHAVDEKEQAPEPPDDMNTYPLTGVKTDQPVNNRIVSVMVNNHPKARPQTGLSKADIIFEMLAEGRITRLLAMYQSEQPDVAGPVRSAREYYFEIANGYDALYIHHGAANFVKDMIQNRAIDHLDGAIYDNDGNLFKRESFRSAPHNSYLQFDAVYDTAEQKGYGVSETYDPLPFTTEEEAADISGDPAVSVEIDYSSRLKYIVEYKYDEKNGVYTRYSDGEQTVERNSGEPITTDNILIVETSHRVIDDAGRREIDITSGGNAYLIQKGKVREVQWENRNGRIIPVQDGDPVKFVQGKTWINVIPADPGISQSVTISNE</sequence>
<feature type="domain" description="DUF3048" evidence="3">
    <location>
        <begin position="55"/>
        <end position="197"/>
    </location>
</feature>
<dbReference type="AlphaFoldDB" id="A0A1I0YPI3"/>
<dbReference type="Pfam" id="PF17479">
    <property type="entry name" value="DUF3048_C"/>
    <property type="match status" value="1"/>
</dbReference>
<evidence type="ECO:0000313" key="5">
    <source>
        <dbReference type="EMBL" id="SFB15224.1"/>
    </source>
</evidence>
<dbReference type="InterPro" id="IPR023158">
    <property type="entry name" value="YerB-like_sf"/>
</dbReference>
<keyword evidence="2" id="KW-0732">Signal</keyword>
<gene>
    <name evidence="5" type="ORF">SAMN04488072_10883</name>
</gene>
<dbReference type="OrthoDB" id="9779102at2"/>
<evidence type="ECO:0000256" key="1">
    <source>
        <dbReference type="SAM" id="MobiDB-lite"/>
    </source>
</evidence>
<proteinExistence type="predicted"/>
<evidence type="ECO:0008006" key="7">
    <source>
        <dbReference type="Google" id="ProtNLM"/>
    </source>
</evidence>
<dbReference type="Proteomes" id="UP000198642">
    <property type="component" value="Unassembled WGS sequence"/>
</dbReference>
<dbReference type="InterPro" id="IPR035328">
    <property type="entry name" value="DUF3048_C"/>
</dbReference>
<dbReference type="STRING" id="237679.SAMN04488072_10883"/>
<dbReference type="Gene3D" id="3.50.90.10">
    <property type="entry name" value="YerB-like"/>
    <property type="match status" value="1"/>
</dbReference>
<reference evidence="5 6" key="1">
    <citation type="submission" date="2016-10" db="EMBL/GenBank/DDBJ databases">
        <authorList>
            <person name="de Groot N.N."/>
        </authorList>
    </citation>
    <scope>NUCLEOTIDE SEQUENCE [LARGE SCALE GENOMIC DNA]</scope>
    <source>
        <strain evidence="5 6">CGMCC 1.3702</strain>
    </source>
</reference>
<dbReference type="SUPFAM" id="SSF159774">
    <property type="entry name" value="YerB-like"/>
    <property type="match status" value="1"/>
</dbReference>
<feature type="chain" id="PRO_5038576524" description="Lipoprotein YerB" evidence="2">
    <location>
        <begin position="19"/>
        <end position="353"/>
    </location>
</feature>
<evidence type="ECO:0000259" key="4">
    <source>
        <dbReference type="Pfam" id="PF17479"/>
    </source>
</evidence>
<evidence type="ECO:0000313" key="6">
    <source>
        <dbReference type="Proteomes" id="UP000198642"/>
    </source>
</evidence>